<evidence type="ECO:0000313" key="1">
    <source>
        <dbReference type="EMBL" id="KAK7300885.1"/>
    </source>
</evidence>
<dbReference type="EMBL" id="JAYKXN010000003">
    <property type="protein sequence ID" value="KAK7300885.1"/>
    <property type="molecule type" value="Genomic_DNA"/>
</dbReference>
<protein>
    <submittedName>
        <fullName evidence="1">Uncharacterized protein</fullName>
    </submittedName>
</protein>
<dbReference type="Gene3D" id="3.40.50.2000">
    <property type="entry name" value="Glycogen Phosphorylase B"/>
    <property type="match status" value="1"/>
</dbReference>
<organism evidence="1 2">
    <name type="scientific">Clitoria ternatea</name>
    <name type="common">Butterfly pea</name>
    <dbReference type="NCBI Taxonomy" id="43366"/>
    <lineage>
        <taxon>Eukaryota</taxon>
        <taxon>Viridiplantae</taxon>
        <taxon>Streptophyta</taxon>
        <taxon>Embryophyta</taxon>
        <taxon>Tracheophyta</taxon>
        <taxon>Spermatophyta</taxon>
        <taxon>Magnoliopsida</taxon>
        <taxon>eudicotyledons</taxon>
        <taxon>Gunneridae</taxon>
        <taxon>Pentapetalae</taxon>
        <taxon>rosids</taxon>
        <taxon>fabids</taxon>
        <taxon>Fabales</taxon>
        <taxon>Fabaceae</taxon>
        <taxon>Papilionoideae</taxon>
        <taxon>50 kb inversion clade</taxon>
        <taxon>NPAAA clade</taxon>
        <taxon>indigoferoid/millettioid clade</taxon>
        <taxon>Phaseoleae</taxon>
        <taxon>Clitoria</taxon>
    </lineage>
</organism>
<name>A0AAN9JKH3_CLITE</name>
<dbReference type="AlphaFoldDB" id="A0AAN9JKH3"/>
<gene>
    <name evidence="1" type="ORF">RJT34_11736</name>
</gene>
<dbReference type="Proteomes" id="UP001359559">
    <property type="component" value="Unassembled WGS sequence"/>
</dbReference>
<comment type="caution">
    <text evidence="1">The sequence shown here is derived from an EMBL/GenBank/DDBJ whole genome shotgun (WGS) entry which is preliminary data.</text>
</comment>
<keyword evidence="2" id="KW-1185">Reference proteome</keyword>
<dbReference type="SUPFAM" id="SSF53756">
    <property type="entry name" value="UDP-Glycosyltransferase/glycogen phosphorylase"/>
    <property type="match status" value="1"/>
</dbReference>
<evidence type="ECO:0000313" key="2">
    <source>
        <dbReference type="Proteomes" id="UP001359559"/>
    </source>
</evidence>
<sequence length="109" mass="12401">MEGVSSSKCHVVAMAYPARGHINPMMNMCKQIVANDKGIHVTFVVTKEWLGFIGADPKPDNIELRSIFPDVVPYEVERANDHLGFTEAVMTKMEAPFEELFQRLQHRQQ</sequence>
<accession>A0AAN9JKH3</accession>
<proteinExistence type="predicted"/>
<reference evidence="1 2" key="1">
    <citation type="submission" date="2024-01" db="EMBL/GenBank/DDBJ databases">
        <title>The genomes of 5 underutilized Papilionoideae crops provide insights into root nodulation and disease resistance.</title>
        <authorList>
            <person name="Yuan L."/>
        </authorList>
    </citation>
    <scope>NUCLEOTIDE SEQUENCE [LARGE SCALE GENOMIC DNA]</scope>
    <source>
        <strain evidence="1">LY-2023</strain>
        <tissue evidence="1">Leaf</tissue>
    </source>
</reference>